<feature type="compositionally biased region" description="Low complexity" evidence="1">
    <location>
        <begin position="361"/>
        <end position="382"/>
    </location>
</feature>
<feature type="region of interest" description="Disordered" evidence="1">
    <location>
        <begin position="405"/>
        <end position="446"/>
    </location>
</feature>
<feature type="compositionally biased region" description="Low complexity" evidence="1">
    <location>
        <begin position="188"/>
        <end position="209"/>
    </location>
</feature>
<sequence>MASGLVGPPLGMGMVKQELVHAGLPLPPHARAPLPAGLPPHADPAAHAARLEAYKKVMRCFMQGPYDLTKEDALASLRSVLAISEHEHLTVRAAAMADAHHHVQLHPAAGGAGSGEVSVGHSSQPAAHQRLGVAGLPGSGGNTPPDAPLAATQPGSRNAGSSGAAAKRPAPSTASKAGAAAPRKRTRTAPQGATAGAGTARGGPAVRAPRATAANVDPLVGRVVLRNWPHDGGFFRGVVSDYRSATQEHCIIYDMGKPTESYEWYSILSASAQDCQVTDERVDFATLSLPAGSRGAAAAAAAAAPQQPPAAAPPRAARPSSSVPVSANGVPLRGAAAASAAAKQQRAAVGPSKEPGGRQGASKAGASRAAVAARPAAKPATPRSASAAAVAAAASVKPPAAAASRQQQAAAAAPAPAPAPVLQQQQQQPARNGKTHHAHLANGLSSHAAAVKQVLAAGGRPPYLNGHTLLPRRTRSWSSDEDDSDDSDDE</sequence>
<dbReference type="Proteomes" id="UP000239649">
    <property type="component" value="Unassembled WGS sequence"/>
</dbReference>
<proteinExistence type="predicted"/>
<dbReference type="SUPFAM" id="SSF158639">
    <property type="entry name" value="ENT-like"/>
    <property type="match status" value="1"/>
</dbReference>
<dbReference type="PANTHER" id="PTHR33432">
    <property type="entry name" value="PROTEIN EMSY-LIKE 4"/>
    <property type="match status" value="1"/>
</dbReference>
<dbReference type="PANTHER" id="PTHR33432:SF22">
    <property type="entry name" value="OS10G0436850 PROTEIN"/>
    <property type="match status" value="1"/>
</dbReference>
<feature type="compositionally biased region" description="Low complexity" evidence="1">
    <location>
        <begin position="335"/>
        <end position="348"/>
    </location>
</feature>
<evidence type="ECO:0000256" key="1">
    <source>
        <dbReference type="SAM" id="MobiDB-lite"/>
    </source>
</evidence>
<dbReference type="CDD" id="cd20404">
    <property type="entry name" value="Tudor_Agenet_AtEML-like"/>
    <property type="match status" value="1"/>
</dbReference>
<dbReference type="GO" id="GO:0050832">
    <property type="term" value="P:defense response to fungus"/>
    <property type="evidence" value="ECO:0007669"/>
    <property type="project" value="InterPro"/>
</dbReference>
<keyword evidence="3" id="KW-1185">Reference proteome</keyword>
<name>A0A2P6V7D1_9CHLO</name>
<dbReference type="EMBL" id="LHPF02000022">
    <property type="protein sequence ID" value="PSC69990.1"/>
    <property type="molecule type" value="Genomic_DNA"/>
</dbReference>
<dbReference type="InterPro" id="IPR036142">
    <property type="entry name" value="ENT_dom-like_sf"/>
</dbReference>
<feature type="region of interest" description="Disordered" evidence="1">
    <location>
        <begin position="106"/>
        <end position="209"/>
    </location>
</feature>
<feature type="compositionally biased region" description="Acidic residues" evidence="1">
    <location>
        <begin position="479"/>
        <end position="490"/>
    </location>
</feature>
<dbReference type="InterPro" id="IPR033485">
    <property type="entry name" value="EMSY-LIKE_plant"/>
</dbReference>
<dbReference type="AlphaFoldDB" id="A0A2P6V7D1"/>
<gene>
    <name evidence="2" type="ORF">C2E20_6423</name>
</gene>
<evidence type="ECO:0000313" key="2">
    <source>
        <dbReference type="EMBL" id="PSC69990.1"/>
    </source>
</evidence>
<dbReference type="STRING" id="554055.A0A2P6V7D1"/>
<reference evidence="2 3" key="1">
    <citation type="journal article" date="2018" name="Plant J.">
        <title>Genome sequences of Chlorella sorokiniana UTEX 1602 and Micractinium conductrix SAG 241.80: implications to maltose excretion by a green alga.</title>
        <authorList>
            <person name="Arriola M.B."/>
            <person name="Velmurugan N."/>
            <person name="Zhang Y."/>
            <person name="Plunkett M.H."/>
            <person name="Hondzo H."/>
            <person name="Barney B.M."/>
        </authorList>
    </citation>
    <scope>NUCLEOTIDE SEQUENCE [LARGE SCALE GENOMIC DNA]</scope>
    <source>
        <strain evidence="2 3">SAG 241.80</strain>
    </source>
</reference>
<organism evidence="2 3">
    <name type="scientific">Micractinium conductrix</name>
    <dbReference type="NCBI Taxonomy" id="554055"/>
    <lineage>
        <taxon>Eukaryota</taxon>
        <taxon>Viridiplantae</taxon>
        <taxon>Chlorophyta</taxon>
        <taxon>core chlorophytes</taxon>
        <taxon>Trebouxiophyceae</taxon>
        <taxon>Chlorellales</taxon>
        <taxon>Chlorellaceae</taxon>
        <taxon>Chlorella clade</taxon>
        <taxon>Micractinium</taxon>
    </lineage>
</organism>
<dbReference type="Gene3D" id="1.10.1240.40">
    <property type="entry name" value="ENT domain"/>
    <property type="match status" value="1"/>
</dbReference>
<accession>A0A2P6V7D1</accession>
<evidence type="ECO:0000313" key="3">
    <source>
        <dbReference type="Proteomes" id="UP000239649"/>
    </source>
</evidence>
<comment type="caution">
    <text evidence="2">The sequence shown here is derived from an EMBL/GenBank/DDBJ whole genome shotgun (WGS) entry which is preliminary data.</text>
</comment>
<feature type="compositionally biased region" description="Low complexity" evidence="1">
    <location>
        <begin position="159"/>
        <end position="181"/>
    </location>
</feature>
<protein>
    <submittedName>
        <fullName evidence="2">EMSY-LIKE 3</fullName>
    </submittedName>
</protein>
<feature type="region of interest" description="Disordered" evidence="1">
    <location>
        <begin position="458"/>
        <end position="490"/>
    </location>
</feature>
<dbReference type="OrthoDB" id="191196at2759"/>
<feature type="compositionally biased region" description="Low complexity" evidence="1">
    <location>
        <begin position="313"/>
        <end position="327"/>
    </location>
</feature>
<feature type="compositionally biased region" description="Low complexity" evidence="1">
    <location>
        <begin position="405"/>
        <end position="430"/>
    </location>
</feature>
<feature type="region of interest" description="Disordered" evidence="1">
    <location>
        <begin position="299"/>
        <end position="382"/>
    </location>
</feature>